<comment type="caution">
    <text evidence="1">The sequence shown here is derived from an EMBL/GenBank/DDBJ whole genome shotgun (WGS) entry which is preliminary data.</text>
</comment>
<dbReference type="Proteomes" id="UP000537126">
    <property type="component" value="Unassembled WGS sequence"/>
</dbReference>
<accession>A0A846MSG3</accession>
<keyword evidence="2" id="KW-1185">Reference proteome</keyword>
<dbReference type="Pfam" id="PF00657">
    <property type="entry name" value="Lipase_GDSL"/>
    <property type="match status" value="1"/>
</dbReference>
<protein>
    <submittedName>
        <fullName evidence="1">Lysophospholipase L1-like esterase</fullName>
    </submittedName>
</protein>
<dbReference type="RefSeq" id="WP_166920394.1">
    <property type="nucleotide sequence ID" value="NZ_JAASRN010000003.1"/>
</dbReference>
<dbReference type="PROSITE" id="PS51257">
    <property type="entry name" value="PROKAR_LIPOPROTEIN"/>
    <property type="match status" value="1"/>
</dbReference>
<name>A0A846MSG3_9BACT</name>
<organism evidence="1 2">
    <name type="scientific">Thermonema lapsum</name>
    <dbReference type="NCBI Taxonomy" id="28195"/>
    <lineage>
        <taxon>Bacteria</taxon>
        <taxon>Pseudomonadati</taxon>
        <taxon>Bacteroidota</taxon>
        <taxon>Cytophagia</taxon>
        <taxon>Cytophagales</taxon>
        <taxon>Thermonemataceae</taxon>
        <taxon>Thermonema</taxon>
    </lineage>
</organism>
<proteinExistence type="predicted"/>
<dbReference type="Gene3D" id="3.40.50.1110">
    <property type="entry name" value="SGNH hydrolase"/>
    <property type="match status" value="2"/>
</dbReference>
<dbReference type="InterPro" id="IPR001087">
    <property type="entry name" value="GDSL"/>
</dbReference>
<sequence length="471" mass="49643">MKKNILYIAIAAALGFTACQPEIDSPISKGSEIDLTKYVAVGNSLTAGYMDGGLYNEAIEASYPNLIAKQFKLVGGGDFVQAYFPEGKENGSGYFKITGFDSNGIPIVGTETNNLATTGQTLPGGAQLTAYSGPLPNNLGIPGIAVAHLQNAAYSQANPFFERLKPGTPTSYIDLVGEASPTFFTCWIGNNDVLGFVTSGGSGTITPSATFQANYQALIDKLTENGAKGIIADIPNVTSIPYVYAPNTLIRQQNGGNFPVIPIPNAATAAAFNAAYQAAGYSNPNFVAGNNFPVIVVDDPSTPTVIEVRKMNPSQDLLLYHFLNPANPTGYAGQIATGLGWMSDTDSDNVPDTPTPIADRDVLDQGELAQAIAAVTTFNTIIQQIASAKNIPVINSNSYLLQVLSGAGIEGVQVNGNPFSGGFFSIDQVHPTPKGYAILANIFLRRINQAYNANIPLIDINGMNPRGVKFP</sequence>
<dbReference type="AlphaFoldDB" id="A0A846MSG3"/>
<dbReference type="EMBL" id="JAASRN010000003">
    <property type="protein sequence ID" value="NIK74536.1"/>
    <property type="molecule type" value="Genomic_DNA"/>
</dbReference>
<reference evidence="1 2" key="1">
    <citation type="submission" date="2020-03" db="EMBL/GenBank/DDBJ databases">
        <title>Genomic Encyclopedia of Type Strains, Phase IV (KMG-IV): sequencing the most valuable type-strain genomes for metagenomic binning, comparative biology and taxonomic classification.</title>
        <authorList>
            <person name="Goeker M."/>
        </authorList>
    </citation>
    <scope>NUCLEOTIDE SEQUENCE [LARGE SCALE GENOMIC DNA]</scope>
    <source>
        <strain evidence="1 2">DSM 5718</strain>
    </source>
</reference>
<dbReference type="GO" id="GO:0016788">
    <property type="term" value="F:hydrolase activity, acting on ester bonds"/>
    <property type="evidence" value="ECO:0007669"/>
    <property type="project" value="InterPro"/>
</dbReference>
<dbReference type="InterPro" id="IPR036514">
    <property type="entry name" value="SGNH_hydro_sf"/>
</dbReference>
<evidence type="ECO:0000313" key="1">
    <source>
        <dbReference type="EMBL" id="NIK74536.1"/>
    </source>
</evidence>
<evidence type="ECO:0000313" key="2">
    <source>
        <dbReference type="Proteomes" id="UP000537126"/>
    </source>
</evidence>
<gene>
    <name evidence="1" type="ORF">FHS56_002061</name>
</gene>
<dbReference type="SUPFAM" id="SSF52266">
    <property type="entry name" value="SGNH hydrolase"/>
    <property type="match status" value="2"/>
</dbReference>